<keyword evidence="1" id="KW-1133">Transmembrane helix</keyword>
<keyword evidence="1" id="KW-0812">Transmembrane</keyword>
<feature type="transmembrane region" description="Helical" evidence="1">
    <location>
        <begin position="109"/>
        <end position="134"/>
    </location>
</feature>
<accession>A0A090W195</accession>
<evidence type="ECO:0000256" key="1">
    <source>
        <dbReference type="SAM" id="Phobius"/>
    </source>
</evidence>
<evidence type="ECO:0000313" key="3">
    <source>
        <dbReference type="Proteomes" id="UP000029644"/>
    </source>
</evidence>
<reference evidence="2 3" key="1">
    <citation type="journal article" date="2014" name="Genome Announc.">
        <title>Draft Genome Sequences of Marine Flavobacterium Algibacter lectus Strains SS8 and NR4.</title>
        <authorList>
            <person name="Takatani N."/>
            <person name="Nakanishi M."/>
            <person name="Meirelles P."/>
            <person name="Mino S."/>
            <person name="Suda W."/>
            <person name="Oshima K."/>
            <person name="Hattori M."/>
            <person name="Ohkuma M."/>
            <person name="Hosokawa M."/>
            <person name="Miyashita K."/>
            <person name="Thompson F.L."/>
            <person name="Niwa A."/>
            <person name="Sawabe T."/>
            <person name="Sawabe T."/>
        </authorList>
    </citation>
    <scope>NUCLEOTIDE SEQUENCE [LARGE SCALE GENOMIC DNA]</scope>
    <source>
        <strain evidence="2 3">JCM 19300</strain>
    </source>
</reference>
<feature type="transmembrane region" description="Helical" evidence="1">
    <location>
        <begin position="55"/>
        <end position="71"/>
    </location>
</feature>
<feature type="transmembrane region" description="Helical" evidence="1">
    <location>
        <begin position="198"/>
        <end position="217"/>
    </location>
</feature>
<gene>
    <name evidence="2" type="ORF">JCM19300_4248</name>
</gene>
<feature type="transmembrane region" description="Helical" evidence="1">
    <location>
        <begin position="140"/>
        <end position="158"/>
    </location>
</feature>
<proteinExistence type="predicted"/>
<dbReference type="Proteomes" id="UP000029644">
    <property type="component" value="Unassembled WGS sequence"/>
</dbReference>
<comment type="caution">
    <text evidence="2">The sequence shown here is derived from an EMBL/GenBank/DDBJ whole genome shotgun (WGS) entry which is preliminary data.</text>
</comment>
<organism evidence="2 3">
    <name type="scientific">Algibacter lectus</name>
    <dbReference type="NCBI Taxonomy" id="221126"/>
    <lineage>
        <taxon>Bacteria</taxon>
        <taxon>Pseudomonadati</taxon>
        <taxon>Bacteroidota</taxon>
        <taxon>Flavobacteriia</taxon>
        <taxon>Flavobacteriales</taxon>
        <taxon>Flavobacteriaceae</taxon>
        <taxon>Algibacter</taxon>
    </lineage>
</organism>
<feature type="transmembrane region" description="Helical" evidence="1">
    <location>
        <begin position="7"/>
        <end position="25"/>
    </location>
</feature>
<sequence length="233" mass="27162">MLSIKNRVYLITSIFFVLSCITLFLSYSLNVVLVTELALFVFVLKYKIYSEWTIALFWLCIILSETFLVFSENPLNTIWPTLFKLFGYVMLCLCGFFKQKTLRISYIEYLIYGLLIFLNTYVVRAVIAIIEPFIILEYLVNLYFLLGCALIIVAAFAIRYRLMKDSRSKYFALVVVFLTLAEVTSVIAHYLQLMALCYLEYFLFLFGLSFCVLFSVLENKNDKAFKLVKVRGV</sequence>
<name>A0A090W195_9FLAO</name>
<dbReference type="PROSITE" id="PS51257">
    <property type="entry name" value="PROKAR_LIPOPROTEIN"/>
    <property type="match status" value="1"/>
</dbReference>
<protein>
    <submittedName>
        <fullName evidence="2">Uncharacterized protein</fullName>
    </submittedName>
</protein>
<keyword evidence="1" id="KW-0472">Membrane</keyword>
<dbReference type="EMBL" id="BBNQ01000002">
    <property type="protein sequence ID" value="GAL61302.1"/>
    <property type="molecule type" value="Genomic_DNA"/>
</dbReference>
<evidence type="ECO:0000313" key="2">
    <source>
        <dbReference type="EMBL" id="GAL61302.1"/>
    </source>
</evidence>
<dbReference type="AlphaFoldDB" id="A0A090W195"/>
<feature type="transmembrane region" description="Helical" evidence="1">
    <location>
        <begin position="77"/>
        <end position="97"/>
    </location>
</feature>
<feature type="transmembrane region" description="Helical" evidence="1">
    <location>
        <begin position="170"/>
        <end position="192"/>
    </location>
</feature>